<gene>
    <name evidence="9" type="ORF">LS81_002955</name>
</gene>
<dbReference type="EMBL" id="JRPL02000004">
    <property type="protein sequence ID" value="TLD84177.1"/>
    <property type="molecule type" value="Genomic_DNA"/>
</dbReference>
<dbReference type="GO" id="GO:0005886">
    <property type="term" value="C:plasma membrane"/>
    <property type="evidence" value="ECO:0007669"/>
    <property type="project" value="TreeGrafter"/>
</dbReference>
<keyword evidence="4 6" id="KW-0472">Membrane</keyword>
<comment type="subcellular location">
    <subcellularLocation>
        <location evidence="1 5">Membrane</location>
        <topology evidence="1 5">Multi-pass membrane protein</topology>
    </subcellularLocation>
</comment>
<dbReference type="PANTHER" id="PTHR12428">
    <property type="entry name" value="OXA1"/>
    <property type="match status" value="1"/>
</dbReference>
<dbReference type="Pfam" id="PF00884">
    <property type="entry name" value="Sulfatase"/>
    <property type="match status" value="1"/>
</dbReference>
<comment type="caution">
    <text evidence="9">The sequence shown here is derived from an EMBL/GenBank/DDBJ whole genome shotgun (WGS) entry which is preliminary data.</text>
</comment>
<feature type="domain" description="Membrane insertase YidC/Oxa/ALB C-terminal" evidence="8">
    <location>
        <begin position="31"/>
        <end position="215"/>
    </location>
</feature>
<evidence type="ECO:0000256" key="4">
    <source>
        <dbReference type="ARBA" id="ARBA00023136"/>
    </source>
</evidence>
<dbReference type="RefSeq" id="WP_034344482.1">
    <property type="nucleotide sequence ID" value="NZ_FZNG01000027.1"/>
</dbReference>
<keyword evidence="3 6" id="KW-1133">Transmembrane helix</keyword>
<evidence type="ECO:0000256" key="5">
    <source>
        <dbReference type="RuleBase" id="RU003945"/>
    </source>
</evidence>
<evidence type="ECO:0000259" key="7">
    <source>
        <dbReference type="Pfam" id="PF00884"/>
    </source>
</evidence>
<dbReference type="GO" id="GO:0051205">
    <property type="term" value="P:protein insertion into membrane"/>
    <property type="evidence" value="ECO:0007669"/>
    <property type="project" value="TreeGrafter"/>
</dbReference>
<evidence type="ECO:0000259" key="8">
    <source>
        <dbReference type="Pfam" id="PF02096"/>
    </source>
</evidence>
<dbReference type="InterPro" id="IPR000917">
    <property type="entry name" value="Sulfatase_N"/>
</dbReference>
<dbReference type="PANTHER" id="PTHR12428:SF65">
    <property type="entry name" value="CYTOCHROME C OXIDASE ASSEMBLY PROTEIN COX18, MITOCHONDRIAL"/>
    <property type="match status" value="1"/>
</dbReference>
<feature type="transmembrane region" description="Helical" evidence="6">
    <location>
        <begin position="31"/>
        <end position="53"/>
    </location>
</feature>
<feature type="transmembrane region" description="Helical" evidence="6">
    <location>
        <begin position="176"/>
        <end position="192"/>
    </location>
</feature>
<dbReference type="Gene3D" id="3.40.720.10">
    <property type="entry name" value="Alkaline Phosphatase, subunit A"/>
    <property type="match status" value="1"/>
</dbReference>
<evidence type="ECO:0000313" key="9">
    <source>
        <dbReference type="EMBL" id="TLD84177.1"/>
    </source>
</evidence>
<evidence type="ECO:0000313" key="10">
    <source>
        <dbReference type="Proteomes" id="UP000029878"/>
    </source>
</evidence>
<protein>
    <submittedName>
        <fullName evidence="9">Uncharacterized protein</fullName>
    </submittedName>
</protein>
<comment type="similarity">
    <text evidence="5">Belongs to the OXA1/ALB3/YidC family.</text>
</comment>
<dbReference type="InterPro" id="IPR001708">
    <property type="entry name" value="YidC/ALB3/OXA1/COX18"/>
</dbReference>
<accession>A0A4U8SDQ2</accession>
<feature type="transmembrane region" description="Helical" evidence="6">
    <location>
        <begin position="376"/>
        <end position="397"/>
    </location>
</feature>
<dbReference type="InterPro" id="IPR017850">
    <property type="entry name" value="Alkaline_phosphatase_core_sf"/>
</dbReference>
<name>A0A4U8SDQ2_9HELI</name>
<dbReference type="SUPFAM" id="SSF53649">
    <property type="entry name" value="Alkaline phosphatase-like"/>
    <property type="match status" value="1"/>
</dbReference>
<feature type="transmembrane region" description="Helical" evidence="6">
    <location>
        <begin position="99"/>
        <end position="122"/>
    </location>
</feature>
<dbReference type="AlphaFoldDB" id="A0A4U8SDQ2"/>
<dbReference type="OrthoDB" id="5322086at2"/>
<reference evidence="9 10" key="1">
    <citation type="journal article" date="2014" name="Genome Announc.">
        <title>Draft genome sequences of eight enterohepatic helicobacter species isolated from both laboratory and wild rodents.</title>
        <authorList>
            <person name="Sheh A."/>
            <person name="Shen Z."/>
            <person name="Fox J.G."/>
        </authorList>
    </citation>
    <scope>NUCLEOTIDE SEQUENCE [LARGE SCALE GENOMIC DNA]</scope>
    <source>
        <strain evidence="9 10">ATCC 700114</strain>
    </source>
</reference>
<evidence type="ECO:0000256" key="3">
    <source>
        <dbReference type="ARBA" id="ARBA00022989"/>
    </source>
</evidence>
<feature type="domain" description="Sulfatase N-terminal" evidence="7">
    <location>
        <begin position="496"/>
        <end position="800"/>
    </location>
</feature>
<feature type="transmembrane region" description="Helical" evidence="6">
    <location>
        <begin position="417"/>
        <end position="436"/>
    </location>
</feature>
<evidence type="ECO:0000256" key="1">
    <source>
        <dbReference type="ARBA" id="ARBA00004141"/>
    </source>
</evidence>
<keyword evidence="2 5" id="KW-0812">Transmembrane</keyword>
<dbReference type="GO" id="GO:0032977">
    <property type="term" value="F:membrane insertase activity"/>
    <property type="evidence" value="ECO:0007669"/>
    <property type="project" value="InterPro"/>
</dbReference>
<dbReference type="Pfam" id="PF02096">
    <property type="entry name" value="60KD_IMP"/>
    <property type="match status" value="1"/>
</dbReference>
<dbReference type="InterPro" id="IPR028055">
    <property type="entry name" value="YidC/Oxa/ALB_C"/>
</dbReference>
<proteinExistence type="inferred from homology"/>
<organism evidence="9 10">
    <name type="scientific">Helicobacter trogontum</name>
    <dbReference type="NCBI Taxonomy" id="50960"/>
    <lineage>
        <taxon>Bacteria</taxon>
        <taxon>Pseudomonadati</taxon>
        <taxon>Campylobacterota</taxon>
        <taxon>Epsilonproteobacteria</taxon>
        <taxon>Campylobacterales</taxon>
        <taxon>Helicobacteraceae</taxon>
        <taxon>Helicobacter</taxon>
    </lineage>
</organism>
<feature type="transmembrane region" description="Helical" evidence="6">
    <location>
        <begin position="310"/>
        <end position="331"/>
    </location>
</feature>
<sequence length="929" mass="107649">MLEILYSVFIFPLEQVIDWALFTLFKATKSYGVSIILLAFVIQLFMLNITLYFDRKAIIFHSLKDQCDTKIKEFKRVFKGAELQSYIRTLYKQKHFHPIFALFNLGGLALQIPFFIAMIHLVENAEYLQNISFLWIDDLSKPDSITLFDIKIHVLPILMTTFTLINVFYSSEEKSARIQGSLIALLFLVLLYNMPSALVLYWTCNMGFALFKEIFKRYRNKRHQTTENDTNENMPLEVVTADRVTTASNHTQHKFLLNNKMVYTETEVHAVTDTQHAALQKNSSFKQFVSSVFAPYIALDSKTYKFYRDVSILAILNICFMICVFSPYAIYSSDVSQFDISQTYQTLAVLFGSFLCSSFIITYITSFFYKTRLFKFGVYVVSTLLLMGIINTFIFVGDYGAMDHFILQKPKFDNPNNLLYALCTFIVSVMVVYFCFKWLKTFFSVVFATLCILSIISVYKIVEANKTYITPKNLIQDGGLQPYEKELFSYSKNEKNIVIFVLDMFSGSHMRPLLTQFPEFKTQLDGFVLFDNAISTTNSTIHSIATIIGGEYYSVYNMNARKDILADSITEAFGVIGDTFVKNGYSVGYFMGDWAKEQRYLQAYNEQMFIVQNGHTYIDYYLMRHPEDAIALQLANEGNSAIYKRLLSYAVFRFSPEILRHKVYNNGEWLRHKIVDYNVKTSLPYASSFYAFTHLHNTESKKPTFKYLHSLMTHTPYSMYYDGKTCRFQSVENKLGTKTAWNDYPHKTEMSYRNKAEKRLYFKHYDSEACALSYLGTFIQWLKDNNIYNNTQIFVVSDHGGFDSIGISNDVAMKEGRPDVLFLFKDFNASGELKLDSRLMANYDISSIFCSNLPHGCPNVPNNILQHNIKDRFMIQATPISAGLEQHKVNEWLISHYFRVKGNIYDENNWQDITREVKNNVLKIDGIAH</sequence>
<feature type="transmembrane region" description="Helical" evidence="6">
    <location>
        <begin position="343"/>
        <end position="364"/>
    </location>
</feature>
<evidence type="ECO:0000256" key="6">
    <source>
        <dbReference type="SAM" id="Phobius"/>
    </source>
</evidence>
<feature type="transmembrane region" description="Helical" evidence="6">
    <location>
        <begin position="443"/>
        <end position="462"/>
    </location>
</feature>
<dbReference type="Proteomes" id="UP000029878">
    <property type="component" value="Unassembled WGS sequence"/>
</dbReference>
<evidence type="ECO:0000256" key="2">
    <source>
        <dbReference type="ARBA" id="ARBA00022692"/>
    </source>
</evidence>